<dbReference type="AlphaFoldDB" id="R7UD44"/>
<dbReference type="EMBL" id="AMQN01009414">
    <property type="status" value="NOT_ANNOTATED_CDS"/>
    <property type="molecule type" value="Genomic_DNA"/>
</dbReference>
<name>R7UD44_CAPTE</name>
<keyword evidence="3" id="KW-1185">Reference proteome</keyword>
<protein>
    <submittedName>
        <fullName evidence="1 2">Uncharacterized protein</fullName>
    </submittedName>
</protein>
<dbReference type="EMBL" id="KB305345">
    <property type="protein sequence ID" value="ELU01187.1"/>
    <property type="molecule type" value="Genomic_DNA"/>
</dbReference>
<dbReference type="HOGENOM" id="CLU_1604306_0_0_1"/>
<evidence type="ECO:0000313" key="2">
    <source>
        <dbReference type="EnsemblMetazoa" id="CapteP216657"/>
    </source>
</evidence>
<dbReference type="EMBL" id="AMQN01009415">
    <property type="status" value="NOT_ANNOTATED_CDS"/>
    <property type="molecule type" value="Genomic_DNA"/>
</dbReference>
<sequence>MLSRIAAIEPSTPTPVIVPADIPDVWVTDRIDLQDLARHQKEQFHDAYVEASQETDESPYIVQAVSENKCRSGVATRYEALKKCFKYFAGVILSEISEEGTLKVNLMKCVKGKIQQIAFIYPKVDDIDVVDLGDVVTLLPETGPCGGTPRAAKRLYFPEVDLSMYF</sequence>
<accession>R7UD44</accession>
<dbReference type="EMBL" id="AMQN01009416">
    <property type="status" value="NOT_ANNOTATED_CDS"/>
    <property type="molecule type" value="Genomic_DNA"/>
</dbReference>
<proteinExistence type="predicted"/>
<reference evidence="3" key="1">
    <citation type="submission" date="2012-12" db="EMBL/GenBank/DDBJ databases">
        <authorList>
            <person name="Hellsten U."/>
            <person name="Grimwood J."/>
            <person name="Chapman J.A."/>
            <person name="Shapiro H."/>
            <person name="Aerts A."/>
            <person name="Otillar R.P."/>
            <person name="Terry A.Y."/>
            <person name="Boore J.L."/>
            <person name="Simakov O."/>
            <person name="Marletaz F."/>
            <person name="Cho S.-J."/>
            <person name="Edsinger-Gonzales E."/>
            <person name="Havlak P."/>
            <person name="Kuo D.-H."/>
            <person name="Larsson T."/>
            <person name="Lv J."/>
            <person name="Arendt D."/>
            <person name="Savage R."/>
            <person name="Osoegawa K."/>
            <person name="de Jong P."/>
            <person name="Lindberg D.R."/>
            <person name="Seaver E.C."/>
            <person name="Weisblat D.A."/>
            <person name="Putnam N.H."/>
            <person name="Grigoriev I.V."/>
            <person name="Rokhsar D.S."/>
        </authorList>
    </citation>
    <scope>NUCLEOTIDE SEQUENCE</scope>
    <source>
        <strain evidence="3">I ESC-2004</strain>
    </source>
</reference>
<reference evidence="1 3" key="2">
    <citation type="journal article" date="2013" name="Nature">
        <title>Insights into bilaterian evolution from three spiralian genomes.</title>
        <authorList>
            <person name="Simakov O."/>
            <person name="Marletaz F."/>
            <person name="Cho S.J."/>
            <person name="Edsinger-Gonzales E."/>
            <person name="Havlak P."/>
            <person name="Hellsten U."/>
            <person name="Kuo D.H."/>
            <person name="Larsson T."/>
            <person name="Lv J."/>
            <person name="Arendt D."/>
            <person name="Savage R."/>
            <person name="Osoegawa K."/>
            <person name="de Jong P."/>
            <person name="Grimwood J."/>
            <person name="Chapman J.A."/>
            <person name="Shapiro H."/>
            <person name="Aerts A."/>
            <person name="Otillar R.P."/>
            <person name="Terry A.Y."/>
            <person name="Boore J.L."/>
            <person name="Grigoriev I.V."/>
            <person name="Lindberg D.R."/>
            <person name="Seaver E.C."/>
            <person name="Weisblat D.A."/>
            <person name="Putnam N.H."/>
            <person name="Rokhsar D.S."/>
        </authorList>
    </citation>
    <scope>NUCLEOTIDE SEQUENCE</scope>
    <source>
        <strain evidence="1 3">I ESC-2004</strain>
    </source>
</reference>
<organism evidence="1">
    <name type="scientific">Capitella teleta</name>
    <name type="common">Polychaete worm</name>
    <dbReference type="NCBI Taxonomy" id="283909"/>
    <lineage>
        <taxon>Eukaryota</taxon>
        <taxon>Metazoa</taxon>
        <taxon>Spiralia</taxon>
        <taxon>Lophotrochozoa</taxon>
        <taxon>Annelida</taxon>
        <taxon>Polychaeta</taxon>
        <taxon>Sedentaria</taxon>
        <taxon>Scolecida</taxon>
        <taxon>Capitellidae</taxon>
        <taxon>Capitella</taxon>
    </lineage>
</organism>
<gene>
    <name evidence="1" type="ORF">CAPTEDRAFT_216657</name>
</gene>
<dbReference type="Proteomes" id="UP000014760">
    <property type="component" value="Unassembled WGS sequence"/>
</dbReference>
<evidence type="ECO:0000313" key="3">
    <source>
        <dbReference type="Proteomes" id="UP000014760"/>
    </source>
</evidence>
<reference evidence="2" key="3">
    <citation type="submission" date="2015-06" db="UniProtKB">
        <authorList>
            <consortium name="EnsemblMetazoa"/>
        </authorList>
    </citation>
    <scope>IDENTIFICATION</scope>
</reference>
<dbReference type="EnsemblMetazoa" id="CapteT216657">
    <property type="protein sequence ID" value="CapteP216657"/>
    <property type="gene ID" value="CapteG216657"/>
</dbReference>
<evidence type="ECO:0000313" key="1">
    <source>
        <dbReference type="EMBL" id="ELU01187.1"/>
    </source>
</evidence>